<dbReference type="HOGENOM" id="CLU_004312_0_3_1"/>
<evidence type="ECO:0000256" key="5">
    <source>
        <dbReference type="ARBA" id="ARBA00022741"/>
    </source>
</evidence>
<feature type="region of interest" description="Disordered" evidence="12">
    <location>
        <begin position="859"/>
        <end position="943"/>
    </location>
</feature>
<dbReference type="PANTHER" id="PTHR23086">
    <property type="entry name" value="PHOSPHATIDYLINOSITOL-4-PHOSPHATE 5-KINASE"/>
    <property type="match status" value="1"/>
</dbReference>
<evidence type="ECO:0000313" key="14">
    <source>
        <dbReference type="EMBL" id="KEQ93549.1"/>
    </source>
</evidence>
<dbReference type="Gene3D" id="3.30.800.10">
    <property type="entry name" value="Phosphatidylinositol Phosphate Kinase II Beta"/>
    <property type="match status" value="1"/>
</dbReference>
<feature type="compositionally biased region" description="Low complexity" evidence="12">
    <location>
        <begin position="175"/>
        <end position="193"/>
    </location>
</feature>
<evidence type="ECO:0000256" key="8">
    <source>
        <dbReference type="ARBA" id="ARBA00078403"/>
    </source>
</evidence>
<evidence type="ECO:0000259" key="13">
    <source>
        <dbReference type="PROSITE" id="PS51455"/>
    </source>
</evidence>
<dbReference type="GO" id="GO:0005524">
    <property type="term" value="F:ATP binding"/>
    <property type="evidence" value="ECO:0007669"/>
    <property type="project" value="UniProtKB-UniRule"/>
</dbReference>
<evidence type="ECO:0000256" key="2">
    <source>
        <dbReference type="ARBA" id="ARBA00012172"/>
    </source>
</evidence>
<dbReference type="STRING" id="1043005.A0A074YC02"/>
<dbReference type="EMBL" id="KL584765">
    <property type="protein sequence ID" value="KEQ93549.1"/>
    <property type="molecule type" value="Genomic_DNA"/>
</dbReference>
<keyword evidence="3" id="KW-0597">Phosphoprotein</keyword>
<accession>A0A074YC02</accession>
<feature type="region of interest" description="Disordered" evidence="12">
    <location>
        <begin position="815"/>
        <end position="838"/>
    </location>
</feature>
<feature type="compositionally biased region" description="Pro residues" evidence="12">
    <location>
        <begin position="863"/>
        <end position="872"/>
    </location>
</feature>
<keyword evidence="5 11" id="KW-0547">Nucleotide-binding</keyword>
<evidence type="ECO:0000256" key="7">
    <source>
        <dbReference type="ARBA" id="ARBA00022840"/>
    </source>
</evidence>
<dbReference type="EC" id="2.7.1.68" evidence="2"/>
<feature type="compositionally biased region" description="Polar residues" evidence="12">
    <location>
        <begin position="14"/>
        <end position="32"/>
    </location>
</feature>
<dbReference type="GeneID" id="25364359"/>
<organism evidence="14 15">
    <name type="scientific">Aureobasidium subglaciale (strain EXF-2481)</name>
    <name type="common">Aureobasidium pullulans var. subglaciale</name>
    <dbReference type="NCBI Taxonomy" id="1043005"/>
    <lineage>
        <taxon>Eukaryota</taxon>
        <taxon>Fungi</taxon>
        <taxon>Dikarya</taxon>
        <taxon>Ascomycota</taxon>
        <taxon>Pezizomycotina</taxon>
        <taxon>Dothideomycetes</taxon>
        <taxon>Dothideomycetidae</taxon>
        <taxon>Dothideales</taxon>
        <taxon>Saccotheciaceae</taxon>
        <taxon>Aureobasidium</taxon>
    </lineage>
</organism>
<evidence type="ECO:0000256" key="12">
    <source>
        <dbReference type="SAM" id="MobiDB-lite"/>
    </source>
</evidence>
<protein>
    <recommendedName>
        <fullName evidence="2">1-phosphatidylinositol-4-phosphate 5-kinase</fullName>
        <ecNumber evidence="2">2.7.1.68</ecNumber>
    </recommendedName>
    <alternativeName>
        <fullName evidence="10">1-phosphatidylinositol 4-phosphate kinase</fullName>
    </alternativeName>
    <alternativeName>
        <fullName evidence="8">Diphosphoinositide kinase</fullName>
    </alternativeName>
    <alternativeName>
        <fullName evidence="9">PIP5K</fullName>
    </alternativeName>
</protein>
<evidence type="ECO:0000256" key="6">
    <source>
        <dbReference type="ARBA" id="ARBA00022777"/>
    </source>
</evidence>
<reference evidence="14 15" key="1">
    <citation type="journal article" date="2014" name="BMC Genomics">
        <title>Genome sequencing of four Aureobasidium pullulans varieties: biotechnological potential, stress tolerance, and description of new species.</title>
        <authorList>
            <person name="Gostin Ar C."/>
            <person name="Ohm R.A."/>
            <person name="Kogej T."/>
            <person name="Sonjak S."/>
            <person name="Turk M."/>
            <person name="Zajc J."/>
            <person name="Zalar P."/>
            <person name="Grube M."/>
            <person name="Sun H."/>
            <person name="Han J."/>
            <person name="Sharma A."/>
            <person name="Chiniquy J."/>
            <person name="Ngan C.Y."/>
            <person name="Lipzen A."/>
            <person name="Barry K."/>
            <person name="Grigoriev I.V."/>
            <person name="Gunde-Cimerman N."/>
        </authorList>
    </citation>
    <scope>NUCLEOTIDE SEQUENCE [LARGE SCALE GENOMIC DNA]</scope>
    <source>
        <strain evidence="14 15">EXF-2481</strain>
    </source>
</reference>
<feature type="compositionally biased region" description="Basic and acidic residues" evidence="12">
    <location>
        <begin position="900"/>
        <end position="925"/>
    </location>
</feature>
<evidence type="ECO:0000256" key="1">
    <source>
        <dbReference type="ARBA" id="ARBA00000444"/>
    </source>
</evidence>
<keyword evidence="6 11" id="KW-0418">Kinase</keyword>
<evidence type="ECO:0000256" key="10">
    <source>
        <dbReference type="ARBA" id="ARBA00082306"/>
    </source>
</evidence>
<keyword evidence="7 11" id="KW-0067">ATP-binding</keyword>
<evidence type="ECO:0000256" key="3">
    <source>
        <dbReference type="ARBA" id="ARBA00022553"/>
    </source>
</evidence>
<dbReference type="InterPro" id="IPR023610">
    <property type="entry name" value="PInositol-4/5-P-5/4-kinase"/>
</dbReference>
<dbReference type="PANTHER" id="PTHR23086:SF8">
    <property type="entry name" value="PHOSPHATIDYLINOSITOL 5-PHOSPHATE 4-KINASE, ISOFORM A"/>
    <property type="match status" value="1"/>
</dbReference>
<dbReference type="GO" id="GO:0046854">
    <property type="term" value="P:phosphatidylinositol phosphate biosynthetic process"/>
    <property type="evidence" value="ECO:0007669"/>
    <property type="project" value="UniProtKB-ARBA"/>
</dbReference>
<feature type="region of interest" description="Disordered" evidence="12">
    <location>
        <begin position="757"/>
        <end position="803"/>
    </location>
</feature>
<dbReference type="Proteomes" id="UP000030641">
    <property type="component" value="Unassembled WGS sequence"/>
</dbReference>
<dbReference type="GO" id="GO:0005886">
    <property type="term" value="C:plasma membrane"/>
    <property type="evidence" value="ECO:0007669"/>
    <property type="project" value="TreeGrafter"/>
</dbReference>
<dbReference type="AlphaFoldDB" id="A0A074YC02"/>
<evidence type="ECO:0000256" key="9">
    <source>
        <dbReference type="ARBA" id="ARBA00080374"/>
    </source>
</evidence>
<dbReference type="OrthoDB" id="20783at2759"/>
<proteinExistence type="predicted"/>
<evidence type="ECO:0000313" key="15">
    <source>
        <dbReference type="Proteomes" id="UP000030641"/>
    </source>
</evidence>
<dbReference type="FunFam" id="3.30.800.10:FF:000009">
    <property type="entry name" value="Phosphatidylinositol 4-phosphate 5-kinase its3"/>
    <property type="match status" value="1"/>
</dbReference>
<dbReference type="PROSITE" id="PS51455">
    <property type="entry name" value="PIPK"/>
    <property type="match status" value="1"/>
</dbReference>
<evidence type="ECO:0000256" key="11">
    <source>
        <dbReference type="PROSITE-ProRule" id="PRU00781"/>
    </source>
</evidence>
<keyword evidence="15" id="KW-1185">Reference proteome</keyword>
<dbReference type="InterPro" id="IPR002498">
    <property type="entry name" value="PInositol-4-P-4/5-kinase_core"/>
</dbReference>
<feature type="region of interest" description="Disordered" evidence="12">
    <location>
        <begin position="1"/>
        <end position="256"/>
    </location>
</feature>
<dbReference type="SUPFAM" id="SSF56104">
    <property type="entry name" value="SAICAR synthase-like"/>
    <property type="match status" value="1"/>
</dbReference>
<dbReference type="Pfam" id="PF01504">
    <property type="entry name" value="PIP5K"/>
    <property type="match status" value="1"/>
</dbReference>
<feature type="compositionally biased region" description="Polar residues" evidence="12">
    <location>
        <begin position="58"/>
        <end position="67"/>
    </location>
</feature>
<evidence type="ECO:0000256" key="4">
    <source>
        <dbReference type="ARBA" id="ARBA00022679"/>
    </source>
</evidence>
<name>A0A074YC02_AURSE</name>
<dbReference type="Gene3D" id="3.30.810.10">
    <property type="entry name" value="2-Layer Sandwich"/>
    <property type="match status" value="1"/>
</dbReference>
<feature type="domain" description="PIPK" evidence="13">
    <location>
        <begin position="299"/>
        <end position="711"/>
    </location>
</feature>
<feature type="compositionally biased region" description="Polar residues" evidence="12">
    <location>
        <begin position="75"/>
        <end position="91"/>
    </location>
</feature>
<dbReference type="InterPro" id="IPR027483">
    <property type="entry name" value="PInositol-4-P-4/5-kinase_C_sf"/>
</dbReference>
<comment type="catalytic activity">
    <reaction evidence="1">
        <text>a 1,2-diacyl-sn-glycero-3-phospho-(1D-myo-inositol 4-phosphate) + ATP = a 1,2-diacyl-sn-glycero-3-phospho-(1D-myo-inositol-4,5-bisphosphate) + ADP + H(+)</text>
        <dbReference type="Rhea" id="RHEA:14425"/>
        <dbReference type="ChEBI" id="CHEBI:15378"/>
        <dbReference type="ChEBI" id="CHEBI:30616"/>
        <dbReference type="ChEBI" id="CHEBI:58178"/>
        <dbReference type="ChEBI" id="CHEBI:58456"/>
        <dbReference type="ChEBI" id="CHEBI:456216"/>
        <dbReference type="EC" id="2.7.1.68"/>
    </reaction>
</comment>
<dbReference type="OMA" id="FATAYNM"/>
<gene>
    <name evidence="14" type="ORF">AUEXF2481DRAFT_31123</name>
</gene>
<dbReference type="RefSeq" id="XP_013342014.1">
    <property type="nucleotide sequence ID" value="XM_013486560.1"/>
</dbReference>
<dbReference type="SMART" id="SM00330">
    <property type="entry name" value="PIPKc"/>
    <property type="match status" value="1"/>
</dbReference>
<feature type="compositionally biased region" description="Basic and acidic residues" evidence="12">
    <location>
        <begin position="766"/>
        <end position="777"/>
    </location>
</feature>
<dbReference type="InterPro" id="IPR027484">
    <property type="entry name" value="PInositol-4-P-5-kinase_N"/>
</dbReference>
<dbReference type="GO" id="GO:0016308">
    <property type="term" value="F:1-phosphatidylinositol-4-phosphate 5-kinase activity"/>
    <property type="evidence" value="ECO:0007669"/>
    <property type="project" value="UniProtKB-EC"/>
</dbReference>
<feature type="compositionally biased region" description="Basic and acidic residues" evidence="12">
    <location>
        <begin position="92"/>
        <end position="109"/>
    </location>
</feature>
<sequence length="953" mass="106573">MASFLPDDRDRHNSFSAKSLSSTAPTQQQTAAVDSLPGAWSKSTTPMLNGLPTGADSAISTLPNGRSSESHSTRGRTVSSKGSMPSILSSKSDNEKKSLDMSSLPREDDGYFAQKPNGVARSPSHHALAVPDDVSPTSSALPLQTVPSPVLPPVSEAGPSAAEGMLRVPRSTHRASSPPAFSQTSSSMASLSSQPPGRLVHRHTLEVPSVAGRTSRDSQAPSNLDGTAASATGRFSPTTPSRRRGSSQLVRRATRSIQSDAHLDEVIQDDDAARWAEHIKQKRASKRKRDEDDERVVVGTKVDQNHVNWVTAYNMLTGIRFCVSRTNAKIDRDLTDADFDAKHKFSFDITGNELTPSAKYDFKFKDYAPWVFRHLRSNFGLDPADYLVSLTSKYILSELGSPGKSGSFFYFSRDYKYIIKTIHHAEHKFLRKILRDYYSHVQENPNTLLSQFYGLHRVKIPYGRKIHFVVMNNLFPPHRDIHRTFDLKGSTIGRDFKEEELEKNPRATLKDLNWLRRNLHLEFGPTKKDAFVEQMQKDVALLQKLKIMDYSMLVGIHDLQRGNEDNLRDKTLQVFQPGGHKPEDQPPNMLMRTPSKLENARKAKELRELIKNEKPIPMGQILDKMPDEMAGGHRKQSYFYSDDGGFRATHENDMSGEEIYYLGIIDCLTHYSMIKRFEHFWKGLSSPESQISAIPPERYGDRFVRFISGITKTRERAEAEKQQECEHGSERLNTAIHNIEGTLDDPKLSGVNILKTQDHNPAGTDKVMRKAEKQAEKSRRHGTNEDDIPDRAIGAVRSPHPENENMITLPVIGEAAENGSPSSRTPTHTITPQRSKESFAGRNGSIQAAAHNAEVASQNLGEVPPPTPPKTDGPPSSKRSIELEHHNRAVNNFSRPLTPPKDDKYSLRDQRERPLTPPKDERYSLDKALPMPPQTDRVNGDDVEAIRTRIAGL</sequence>
<feature type="compositionally biased region" description="Polar residues" evidence="12">
    <location>
        <begin position="819"/>
        <end position="833"/>
    </location>
</feature>
<feature type="compositionally biased region" description="Polar residues" evidence="12">
    <location>
        <begin position="135"/>
        <end position="147"/>
    </location>
</feature>
<dbReference type="InParanoid" id="A0A074YC02"/>
<keyword evidence="4 11" id="KW-0808">Transferase</keyword>
<dbReference type="CDD" id="cd17303">
    <property type="entry name" value="PIPKc_PIP5K_yeast_like"/>
    <property type="match status" value="1"/>
</dbReference>
<feature type="compositionally biased region" description="Basic and acidic residues" evidence="12">
    <location>
        <begin position="1"/>
        <end position="13"/>
    </location>
</feature>